<dbReference type="PANTHER" id="PTHR30272:SF3">
    <property type="entry name" value="(3R)-HYDROXYMYRISTOYL-[ACYL CARRIER PROTEIN] DEHYDRATASE"/>
    <property type="match status" value="1"/>
</dbReference>
<sequence length="148" mass="16437">MPALYGFDVIRGLLPQSYPFIMIDLVEAFEPGQYIVCRKNITGNEWFIPGHFPEKAIFPGALIIEGMAQAGILFFKLNKEMPSEWSSATFLLTAVKTRFMKVVVPGDQLKLSCEPEKLISTAGIVKCVATVEDEVVAKAEMTFYVIPS</sequence>
<dbReference type="CDD" id="cd01288">
    <property type="entry name" value="FabZ"/>
    <property type="match status" value="1"/>
</dbReference>
<dbReference type="PANTHER" id="PTHR30272">
    <property type="entry name" value="3-HYDROXYACYL-[ACYL-CARRIER-PROTEIN] DEHYDRATASE"/>
    <property type="match status" value="1"/>
</dbReference>
<keyword evidence="1" id="KW-0456">Lyase</keyword>
<dbReference type="InterPro" id="IPR029069">
    <property type="entry name" value="HotDog_dom_sf"/>
</dbReference>
<gene>
    <name evidence="1" type="primary">fabZ</name>
    <name evidence="1" type="ORF">GQF01_00180</name>
</gene>
<comment type="caution">
    <text evidence="1">The sequence shown here is derived from an EMBL/GenBank/DDBJ whole genome shotgun (WGS) entry which is preliminary data.</text>
</comment>
<dbReference type="Gene3D" id="3.10.129.10">
    <property type="entry name" value="Hotdog Thioesterase"/>
    <property type="match status" value="1"/>
</dbReference>
<protein>
    <submittedName>
        <fullName evidence="1">3-hydroxyacyl-ACP dehydratase FabZ</fullName>
        <ecNumber evidence="1">4.2.1.59</ecNumber>
    </submittedName>
</protein>
<dbReference type="AlphaFoldDB" id="A0A6L8UTY3"/>
<organism evidence="1 2">
    <name type="scientific">Paenibacillus silvestris</name>
    <dbReference type="NCBI Taxonomy" id="2606219"/>
    <lineage>
        <taxon>Bacteria</taxon>
        <taxon>Bacillati</taxon>
        <taxon>Bacillota</taxon>
        <taxon>Bacilli</taxon>
        <taxon>Bacillales</taxon>
        <taxon>Paenibacillaceae</taxon>
        <taxon>Paenibacillus</taxon>
    </lineage>
</organism>
<accession>A0A6L8UTY3</accession>
<dbReference type="InterPro" id="IPR013114">
    <property type="entry name" value="FabA_FabZ"/>
</dbReference>
<evidence type="ECO:0000313" key="2">
    <source>
        <dbReference type="Proteomes" id="UP000481087"/>
    </source>
</evidence>
<dbReference type="Pfam" id="PF07977">
    <property type="entry name" value="FabA"/>
    <property type="match status" value="1"/>
</dbReference>
<evidence type="ECO:0000313" key="1">
    <source>
        <dbReference type="EMBL" id="MZQ80576.1"/>
    </source>
</evidence>
<reference evidence="1 2" key="1">
    <citation type="submission" date="2019-12" db="EMBL/GenBank/DDBJ databases">
        <title>Paenibacillus sp. nov. sp. isolated from soil.</title>
        <authorList>
            <person name="Kim J."/>
            <person name="Jeong S.E."/>
            <person name="Jung H.S."/>
            <person name="Jeon C.O."/>
        </authorList>
    </citation>
    <scope>NUCLEOTIDE SEQUENCE [LARGE SCALE GENOMIC DNA]</scope>
    <source>
        <strain evidence="1 2">5J-6</strain>
    </source>
</reference>
<dbReference type="GO" id="GO:0019171">
    <property type="term" value="F:(3R)-hydroxyacyl-[acyl-carrier-protein] dehydratase activity"/>
    <property type="evidence" value="ECO:0007669"/>
    <property type="project" value="UniProtKB-EC"/>
</dbReference>
<dbReference type="SUPFAM" id="SSF54637">
    <property type="entry name" value="Thioesterase/thiol ester dehydrase-isomerase"/>
    <property type="match status" value="1"/>
</dbReference>
<dbReference type="Proteomes" id="UP000481087">
    <property type="component" value="Unassembled WGS sequence"/>
</dbReference>
<dbReference type="EMBL" id="WTUZ01000001">
    <property type="protein sequence ID" value="MZQ80576.1"/>
    <property type="molecule type" value="Genomic_DNA"/>
</dbReference>
<dbReference type="EC" id="4.2.1.59" evidence="1"/>
<dbReference type="RefSeq" id="WP_161404582.1">
    <property type="nucleotide sequence ID" value="NZ_WTUZ01000001.1"/>
</dbReference>
<name>A0A6L8UTY3_9BACL</name>
<proteinExistence type="predicted"/>
<keyword evidence="2" id="KW-1185">Reference proteome</keyword>
<dbReference type="NCBIfam" id="NF000582">
    <property type="entry name" value="PRK00006.1"/>
    <property type="match status" value="1"/>
</dbReference>